<dbReference type="GO" id="GO:0033743">
    <property type="term" value="F:peptide-methionine (R)-S-oxide reductase activity"/>
    <property type="evidence" value="ECO:0007669"/>
    <property type="project" value="UniProtKB-EC"/>
</dbReference>
<keyword evidence="1 7" id="KW-0560">Oxidoreductase</keyword>
<keyword evidence="9" id="KW-0732">Signal</keyword>
<dbReference type="KEGG" id="cps:CPS_3367"/>
<dbReference type="InterPro" id="IPR011057">
    <property type="entry name" value="Mss4-like_sf"/>
</dbReference>
<name>Q47YS7_COLP3</name>
<evidence type="ECO:0000256" key="7">
    <source>
        <dbReference type="HAMAP-Rule" id="MF_01401"/>
    </source>
</evidence>
<feature type="signal peptide" evidence="9">
    <location>
        <begin position="1"/>
        <end position="20"/>
    </location>
</feature>
<comment type="catalytic activity">
    <reaction evidence="4 7">
        <text>L-methionyl-[protein] + [thioredoxin]-disulfide + H2O = L-methionyl-(S)-S-oxide-[protein] + [thioredoxin]-dithiol</text>
        <dbReference type="Rhea" id="RHEA:14217"/>
        <dbReference type="Rhea" id="RHEA-COMP:10698"/>
        <dbReference type="Rhea" id="RHEA-COMP:10700"/>
        <dbReference type="Rhea" id="RHEA-COMP:12313"/>
        <dbReference type="Rhea" id="RHEA-COMP:12315"/>
        <dbReference type="ChEBI" id="CHEBI:15377"/>
        <dbReference type="ChEBI" id="CHEBI:16044"/>
        <dbReference type="ChEBI" id="CHEBI:29950"/>
        <dbReference type="ChEBI" id="CHEBI:44120"/>
        <dbReference type="ChEBI" id="CHEBI:50058"/>
        <dbReference type="EC" id="1.8.4.11"/>
    </reaction>
</comment>
<evidence type="ECO:0000256" key="6">
    <source>
        <dbReference type="ARBA" id="ARBA00048782"/>
    </source>
</evidence>
<dbReference type="SUPFAM" id="SSF52833">
    <property type="entry name" value="Thioredoxin-like"/>
    <property type="match status" value="1"/>
</dbReference>
<reference evidence="11" key="1">
    <citation type="journal article" date="2005" name="Proc. Natl. Acad. Sci. U.S.A.">
        <title>The psychrophilic lifestyle as revealed by the genome sequence of Colwellia psychrerythraea 34H through genomic and proteomic analyses.</title>
        <authorList>
            <person name="Methe B.A."/>
            <person name="Nelson K.E."/>
            <person name="Deming J.W."/>
            <person name="Momen B."/>
            <person name="Melamud E."/>
            <person name="Zhang X."/>
            <person name="Moult J."/>
            <person name="Madupu R."/>
            <person name="Nelson W.C."/>
            <person name="Dodson R.J."/>
            <person name="Brinkac L.M."/>
            <person name="Daugherty S.C."/>
            <person name="Durkin A.S."/>
            <person name="DeBoy R.T."/>
            <person name="Kolonay J.F."/>
            <person name="Sullivan S.A."/>
            <person name="Zhou L."/>
            <person name="Davidsen T.M."/>
            <person name="Wu M."/>
            <person name="Huston A.L."/>
            <person name="Lewis M."/>
            <person name="Weaver B."/>
            <person name="Weidman J.F."/>
            <person name="Khouri H."/>
            <person name="Utterback T.R."/>
            <person name="Feldblyum T.V."/>
            <person name="Fraser C.M."/>
        </authorList>
    </citation>
    <scope>NUCLEOTIDE SEQUENCE [LARGE SCALE GENOMIC DNA]</scope>
    <source>
        <strain evidence="11">34H</strain>
    </source>
</reference>
<dbReference type="Pfam" id="PF13098">
    <property type="entry name" value="Thioredoxin_2"/>
    <property type="match status" value="1"/>
</dbReference>
<dbReference type="Pfam" id="PF01625">
    <property type="entry name" value="PMSR"/>
    <property type="match status" value="1"/>
</dbReference>
<dbReference type="GO" id="GO:0008113">
    <property type="term" value="F:peptide-methionine (S)-S-oxide reductase activity"/>
    <property type="evidence" value="ECO:0007669"/>
    <property type="project" value="UniProtKB-UniRule"/>
</dbReference>
<dbReference type="STRING" id="167879.CPS_3367"/>
<dbReference type="Gene3D" id="3.30.1060.10">
    <property type="entry name" value="Peptide methionine sulphoxide reductase MsrA"/>
    <property type="match status" value="1"/>
</dbReference>
<feature type="chain" id="PRO_5004233745" description="Peptide methionine sulfoxide reductase MsrA" evidence="9">
    <location>
        <begin position="21"/>
        <end position="456"/>
    </location>
</feature>
<dbReference type="EC" id="1.8.4.11" evidence="7"/>
<dbReference type="InterPro" id="IPR036509">
    <property type="entry name" value="Met_Sox_Rdtase_MsrA_sf"/>
</dbReference>
<protein>
    <recommendedName>
        <fullName evidence="7">Peptide methionine sulfoxide reductase MsrA</fullName>
        <shortName evidence="7">Protein-methionine-S-oxide reductase</shortName>
        <ecNumber evidence="7">1.8.4.11</ecNumber>
    </recommendedName>
    <alternativeName>
        <fullName evidence="7">Peptide-methionine (S)-S-oxide reductase</fullName>
        <shortName evidence="7">Peptide Met(O) reductase</shortName>
    </alternativeName>
</protein>
<dbReference type="SUPFAM" id="SSF51316">
    <property type="entry name" value="Mss4-like"/>
    <property type="match status" value="1"/>
</dbReference>
<evidence type="ECO:0000256" key="5">
    <source>
        <dbReference type="ARBA" id="ARBA00048488"/>
    </source>
</evidence>
<dbReference type="Proteomes" id="UP000000547">
    <property type="component" value="Chromosome"/>
</dbReference>
<sequence>MKNILFIIALALISILTVYAVAPKSTEYSTTNSTINSTNTQSDIEKMMPKSSNSTKEMPATTHLDSIVLGAGCFWGAEKRYQAIPGVVDAISGYADGKNVSASYREITQRKNKYNEDNHAEVVKVIFNSAKVSLETILQSYYEGHDPTQLNRQGNDIGTQYRSTILTSNEQQNDIAQKVTAQYQTLLNDAGYGNIATKISSLSKFFEAEQYHQDYLAKNPNGYCPDHSTGVKFDADASKPGLASQKIDNTPLLTGKHIIVIESENYCPYCEKFKKNVANDYKGSIAINFRLASQLKGLTIKTETWATPTIIFIEDGEEVFGKQGYMSPDYFYKALGAFKLGKSEAFNVAFDEGTDSRFCKEYEIFKNTPDGVFIDKLSGAPLFDTDDRFNSASGWLSFTKAVDGSVIEKPDNRYGMVRTEIRSKTSGIHLGHVFPDGPNGQPRFCINATVLEFKAR</sequence>
<comment type="catalytic activity">
    <reaction evidence="6 7">
        <text>[thioredoxin]-disulfide + L-methionine + H2O = L-methionine (S)-S-oxide + [thioredoxin]-dithiol</text>
        <dbReference type="Rhea" id="RHEA:19993"/>
        <dbReference type="Rhea" id="RHEA-COMP:10698"/>
        <dbReference type="Rhea" id="RHEA-COMP:10700"/>
        <dbReference type="ChEBI" id="CHEBI:15377"/>
        <dbReference type="ChEBI" id="CHEBI:29950"/>
        <dbReference type="ChEBI" id="CHEBI:50058"/>
        <dbReference type="ChEBI" id="CHEBI:57844"/>
        <dbReference type="ChEBI" id="CHEBI:58772"/>
        <dbReference type="EC" id="1.8.4.11"/>
    </reaction>
</comment>
<dbReference type="InterPro" id="IPR002579">
    <property type="entry name" value="Met_Sox_Rdtase_MsrB_dom"/>
</dbReference>
<comment type="function">
    <text evidence="3 7">Has an important function as a repair enzyme for proteins that have been inactivated by oxidation. Catalyzes the reversible oxidation-reduction of methionine sulfoxide in proteins to methionine.</text>
</comment>
<feature type="active site" evidence="7">
    <location>
        <position position="73"/>
    </location>
</feature>
<gene>
    <name evidence="11" type="primary">msrAB</name>
    <name evidence="7" type="synonym">msrA</name>
    <name evidence="11" type="ordered locus">CPS_3367</name>
</gene>
<comment type="catalytic activity">
    <reaction evidence="5">
        <text>L-methionyl-[protein] + [thioredoxin]-disulfide + H2O = L-methionyl-(R)-S-oxide-[protein] + [thioredoxin]-dithiol</text>
        <dbReference type="Rhea" id="RHEA:24164"/>
        <dbReference type="Rhea" id="RHEA-COMP:10698"/>
        <dbReference type="Rhea" id="RHEA-COMP:10700"/>
        <dbReference type="Rhea" id="RHEA-COMP:12313"/>
        <dbReference type="Rhea" id="RHEA-COMP:12314"/>
        <dbReference type="ChEBI" id="CHEBI:15377"/>
        <dbReference type="ChEBI" id="CHEBI:16044"/>
        <dbReference type="ChEBI" id="CHEBI:29950"/>
        <dbReference type="ChEBI" id="CHEBI:45764"/>
        <dbReference type="ChEBI" id="CHEBI:50058"/>
        <dbReference type="EC" id="1.8.4.12"/>
    </reaction>
</comment>
<evidence type="ECO:0000256" key="8">
    <source>
        <dbReference type="SAM" id="MobiDB-lite"/>
    </source>
</evidence>
<dbReference type="HOGENOM" id="CLU_031040_1_0_6"/>
<feature type="domain" description="MsrB" evidence="10">
    <location>
        <begin position="333"/>
        <end position="456"/>
    </location>
</feature>
<evidence type="ECO:0000313" key="12">
    <source>
        <dbReference type="Proteomes" id="UP000000547"/>
    </source>
</evidence>
<evidence type="ECO:0000256" key="2">
    <source>
        <dbReference type="ARBA" id="ARBA00023268"/>
    </source>
</evidence>
<evidence type="ECO:0000256" key="9">
    <source>
        <dbReference type="SAM" id="SignalP"/>
    </source>
</evidence>
<dbReference type="PANTHER" id="PTHR43774">
    <property type="entry name" value="PEPTIDE METHIONINE SULFOXIDE REDUCTASE"/>
    <property type="match status" value="1"/>
</dbReference>
<keyword evidence="2" id="KW-0511">Multifunctional enzyme</keyword>
<dbReference type="NCBIfam" id="TIGR00401">
    <property type="entry name" value="msrA"/>
    <property type="match status" value="1"/>
</dbReference>
<dbReference type="GO" id="GO:0033744">
    <property type="term" value="F:L-methionine:thioredoxin-disulfide S-oxidoreductase activity"/>
    <property type="evidence" value="ECO:0007669"/>
    <property type="project" value="RHEA"/>
</dbReference>
<evidence type="ECO:0000256" key="3">
    <source>
        <dbReference type="ARBA" id="ARBA00024679"/>
    </source>
</evidence>
<dbReference type="SUPFAM" id="SSF55068">
    <property type="entry name" value="Peptide methionine sulfoxide reductase"/>
    <property type="match status" value="1"/>
</dbReference>
<dbReference type="Gene3D" id="3.40.30.10">
    <property type="entry name" value="Glutaredoxin"/>
    <property type="match status" value="1"/>
</dbReference>
<dbReference type="InterPro" id="IPR012336">
    <property type="entry name" value="Thioredoxin-like_fold"/>
</dbReference>
<dbReference type="Gene3D" id="2.170.150.20">
    <property type="entry name" value="Peptide methionine sulfoxide reductase"/>
    <property type="match status" value="1"/>
</dbReference>
<dbReference type="HAMAP" id="MF_01401">
    <property type="entry name" value="MsrA"/>
    <property type="match status" value="1"/>
</dbReference>
<evidence type="ECO:0000313" key="11">
    <source>
        <dbReference type="EMBL" id="AAZ27263.1"/>
    </source>
</evidence>
<proteinExistence type="inferred from homology"/>
<accession>Q47YS7</accession>
<dbReference type="InterPro" id="IPR036249">
    <property type="entry name" value="Thioredoxin-like_sf"/>
</dbReference>
<dbReference type="AlphaFoldDB" id="Q47YS7"/>
<evidence type="ECO:0000256" key="4">
    <source>
        <dbReference type="ARBA" id="ARBA00047806"/>
    </source>
</evidence>
<evidence type="ECO:0000259" key="10">
    <source>
        <dbReference type="PROSITE" id="PS51790"/>
    </source>
</evidence>
<dbReference type="InterPro" id="IPR002569">
    <property type="entry name" value="Met_Sox_Rdtase_MsrA_dom"/>
</dbReference>
<feature type="compositionally biased region" description="Low complexity" evidence="8">
    <location>
        <begin position="29"/>
        <end position="42"/>
    </location>
</feature>
<dbReference type="EMBL" id="CP000083">
    <property type="protein sequence ID" value="AAZ27263.1"/>
    <property type="molecule type" value="Genomic_DNA"/>
</dbReference>
<dbReference type="PANTHER" id="PTHR43774:SF1">
    <property type="entry name" value="PEPTIDE METHIONINE SULFOXIDE REDUCTASE MSRA 2"/>
    <property type="match status" value="1"/>
</dbReference>
<evidence type="ECO:0000256" key="1">
    <source>
        <dbReference type="ARBA" id="ARBA00023002"/>
    </source>
</evidence>
<organism evidence="11 12">
    <name type="scientific">Colwellia psychrerythraea (strain 34H / ATCC BAA-681)</name>
    <name type="common">Vibrio psychroerythus</name>
    <dbReference type="NCBI Taxonomy" id="167879"/>
    <lineage>
        <taxon>Bacteria</taxon>
        <taxon>Pseudomonadati</taxon>
        <taxon>Pseudomonadota</taxon>
        <taxon>Gammaproteobacteria</taxon>
        <taxon>Alteromonadales</taxon>
        <taxon>Colwelliaceae</taxon>
        <taxon>Colwellia</taxon>
    </lineage>
</organism>
<dbReference type="Pfam" id="PF01641">
    <property type="entry name" value="SelR"/>
    <property type="match status" value="1"/>
</dbReference>
<comment type="similarity">
    <text evidence="7">Belongs to the MsrA Met sulfoxide reductase family.</text>
</comment>
<feature type="region of interest" description="Disordered" evidence="8">
    <location>
        <begin position="29"/>
        <end position="59"/>
    </location>
</feature>
<dbReference type="PROSITE" id="PS51790">
    <property type="entry name" value="MSRB"/>
    <property type="match status" value="1"/>
</dbReference>